<organism evidence="1">
    <name type="scientific">Tanacetum cinerariifolium</name>
    <name type="common">Dalmatian daisy</name>
    <name type="synonym">Chrysanthemum cinerariifolium</name>
    <dbReference type="NCBI Taxonomy" id="118510"/>
    <lineage>
        <taxon>Eukaryota</taxon>
        <taxon>Viridiplantae</taxon>
        <taxon>Streptophyta</taxon>
        <taxon>Embryophyta</taxon>
        <taxon>Tracheophyta</taxon>
        <taxon>Spermatophyta</taxon>
        <taxon>Magnoliopsida</taxon>
        <taxon>eudicotyledons</taxon>
        <taxon>Gunneridae</taxon>
        <taxon>Pentapetalae</taxon>
        <taxon>asterids</taxon>
        <taxon>campanulids</taxon>
        <taxon>Asterales</taxon>
        <taxon>Asteraceae</taxon>
        <taxon>Asteroideae</taxon>
        <taxon>Anthemideae</taxon>
        <taxon>Anthemidinae</taxon>
        <taxon>Tanacetum</taxon>
    </lineage>
</organism>
<sequence length="270" mass="30550">MPSCNSIVRAFASLGHDLSRQFWGLDFGNRANQREATPGYNIITFRASGAKEFLGTEGRALTWWNTLVQTRGWAAAIAQPWEDFKKLLMKEYCHRCNQVGYFTRYYTGKAADEGPRPTCYKCGDPNHFRRNFPRMNRATTSGGNRLNPMLAIEGNTNQGNNRNRAQGRAFGLGIDEAPHDPNVMTEVHEERPEGNLKQLKTMKVNEPKLKDISVVREFPSVVPEDLSGLPLSREVEFCIDLILGAMHIAKSPYCLAHMEMQELSNQLKEL</sequence>
<keyword evidence="1" id="KW-0808">Transferase</keyword>
<dbReference type="AlphaFoldDB" id="A0A6L2N228"/>
<accession>A0A6L2N228</accession>
<dbReference type="GO" id="GO:0003964">
    <property type="term" value="F:RNA-directed DNA polymerase activity"/>
    <property type="evidence" value="ECO:0007669"/>
    <property type="project" value="UniProtKB-KW"/>
</dbReference>
<comment type="caution">
    <text evidence="1">The sequence shown here is derived from an EMBL/GenBank/DDBJ whole genome shotgun (WGS) entry which is preliminary data.</text>
</comment>
<evidence type="ECO:0000313" key="1">
    <source>
        <dbReference type="EMBL" id="GEU79497.1"/>
    </source>
</evidence>
<gene>
    <name evidence="1" type="ORF">Tci_051475</name>
</gene>
<proteinExistence type="predicted"/>
<name>A0A6L2N228_TANCI</name>
<protein>
    <submittedName>
        <fullName evidence="1">Putative reverse transcriptase domain-containing protein</fullName>
    </submittedName>
</protein>
<keyword evidence="1" id="KW-0548">Nucleotidyltransferase</keyword>
<keyword evidence="1" id="KW-0695">RNA-directed DNA polymerase</keyword>
<dbReference type="EMBL" id="BKCJ010007884">
    <property type="protein sequence ID" value="GEU79497.1"/>
    <property type="molecule type" value="Genomic_DNA"/>
</dbReference>
<reference evidence="1" key="1">
    <citation type="journal article" date="2019" name="Sci. Rep.">
        <title>Draft genome of Tanacetum cinerariifolium, the natural source of mosquito coil.</title>
        <authorList>
            <person name="Yamashiro T."/>
            <person name="Shiraishi A."/>
            <person name="Satake H."/>
            <person name="Nakayama K."/>
        </authorList>
    </citation>
    <scope>NUCLEOTIDE SEQUENCE</scope>
</reference>
<dbReference type="Gene3D" id="4.10.60.10">
    <property type="entry name" value="Zinc finger, CCHC-type"/>
    <property type="match status" value="1"/>
</dbReference>